<name>A0ABW1DNE8_9DEIO</name>
<reference evidence="5" key="1">
    <citation type="journal article" date="2019" name="Int. J. Syst. Evol. Microbiol.">
        <title>The Global Catalogue of Microorganisms (GCM) 10K type strain sequencing project: providing services to taxonomists for standard genome sequencing and annotation.</title>
        <authorList>
            <consortium name="The Broad Institute Genomics Platform"/>
            <consortium name="The Broad Institute Genome Sequencing Center for Infectious Disease"/>
            <person name="Wu L."/>
            <person name="Ma J."/>
        </authorList>
    </citation>
    <scope>NUCLEOTIDE SEQUENCE [LARGE SCALE GENOMIC DNA]</scope>
    <source>
        <strain evidence="5">CGMCC 1.15053</strain>
    </source>
</reference>
<proteinExistence type="predicted"/>
<feature type="compositionally biased region" description="Pro residues" evidence="2">
    <location>
        <begin position="492"/>
        <end position="502"/>
    </location>
</feature>
<evidence type="ECO:0000313" key="4">
    <source>
        <dbReference type="EMBL" id="MFC5850175.1"/>
    </source>
</evidence>
<evidence type="ECO:0000256" key="2">
    <source>
        <dbReference type="SAM" id="MobiDB-lite"/>
    </source>
</evidence>
<feature type="compositionally biased region" description="Low complexity" evidence="2">
    <location>
        <begin position="37"/>
        <end position="47"/>
    </location>
</feature>
<feature type="compositionally biased region" description="Low complexity" evidence="2">
    <location>
        <begin position="100"/>
        <end position="114"/>
    </location>
</feature>
<dbReference type="SUPFAM" id="SSF111369">
    <property type="entry name" value="HlyD-like secretion proteins"/>
    <property type="match status" value="2"/>
</dbReference>
<feature type="compositionally biased region" description="Gly residues" evidence="2">
    <location>
        <begin position="479"/>
        <end position="491"/>
    </location>
</feature>
<feature type="coiled-coil region" evidence="1">
    <location>
        <begin position="177"/>
        <end position="229"/>
    </location>
</feature>
<dbReference type="Gene3D" id="2.20.200.10">
    <property type="entry name" value="Outer membrane efflux proteins (OEP)"/>
    <property type="match status" value="1"/>
</dbReference>
<dbReference type="EMBL" id="JBHSOH010000043">
    <property type="protein sequence ID" value="MFC5850175.1"/>
    <property type="molecule type" value="Genomic_DNA"/>
</dbReference>
<dbReference type="Pfam" id="PF25989">
    <property type="entry name" value="YknX_C"/>
    <property type="match status" value="1"/>
</dbReference>
<feature type="domain" description="YknX-like C-terminal permuted SH3-like" evidence="3">
    <location>
        <begin position="414"/>
        <end position="478"/>
    </location>
</feature>
<feature type="compositionally biased region" description="Gly residues" evidence="2">
    <location>
        <begin position="48"/>
        <end position="76"/>
    </location>
</feature>
<comment type="caution">
    <text evidence="4">The sequence shown here is derived from an EMBL/GenBank/DDBJ whole genome shotgun (WGS) entry which is preliminary data.</text>
</comment>
<dbReference type="RefSeq" id="WP_380051999.1">
    <property type="nucleotide sequence ID" value="NZ_JBHSOH010000043.1"/>
</dbReference>
<gene>
    <name evidence="4" type="ORF">ACFPQ6_17900</name>
</gene>
<dbReference type="PANTHER" id="PTHR30469:SF15">
    <property type="entry name" value="HLYD FAMILY OF SECRETION PROTEINS"/>
    <property type="match status" value="1"/>
</dbReference>
<evidence type="ECO:0000313" key="5">
    <source>
        <dbReference type="Proteomes" id="UP001595979"/>
    </source>
</evidence>
<feature type="region of interest" description="Disordered" evidence="2">
    <location>
        <begin position="466"/>
        <end position="502"/>
    </location>
</feature>
<feature type="region of interest" description="Disordered" evidence="2">
    <location>
        <begin position="27"/>
        <end position="114"/>
    </location>
</feature>
<dbReference type="Proteomes" id="UP001595979">
    <property type="component" value="Unassembled WGS sequence"/>
</dbReference>
<keyword evidence="1" id="KW-0175">Coiled coil</keyword>
<evidence type="ECO:0000259" key="3">
    <source>
        <dbReference type="Pfam" id="PF25989"/>
    </source>
</evidence>
<feature type="compositionally biased region" description="Gly residues" evidence="2">
    <location>
        <begin position="83"/>
        <end position="99"/>
    </location>
</feature>
<accession>A0ABW1DNE8</accession>
<evidence type="ECO:0000256" key="1">
    <source>
        <dbReference type="SAM" id="Coils"/>
    </source>
</evidence>
<dbReference type="InterPro" id="IPR058637">
    <property type="entry name" value="YknX-like_C"/>
</dbReference>
<organism evidence="4 5">
    <name type="scientific">Deinococcus petrolearius</name>
    <dbReference type="NCBI Taxonomy" id="1751295"/>
    <lineage>
        <taxon>Bacteria</taxon>
        <taxon>Thermotogati</taxon>
        <taxon>Deinococcota</taxon>
        <taxon>Deinococci</taxon>
        <taxon>Deinococcales</taxon>
        <taxon>Deinococcaceae</taxon>
        <taxon>Deinococcus</taxon>
    </lineage>
</organism>
<dbReference type="PANTHER" id="PTHR30469">
    <property type="entry name" value="MULTIDRUG RESISTANCE PROTEIN MDTA"/>
    <property type="match status" value="1"/>
</dbReference>
<dbReference type="Gene3D" id="1.20.1600.10">
    <property type="entry name" value="Outer membrane efflux proteins (OEP)"/>
    <property type="match status" value="1"/>
</dbReference>
<sequence>MLRWILIPLLLAGVGFVGYRLGQDDSGSSGSAGFGAGSAAAGAAQGQGTSGQGTSGQGAGSGAAAGAGRTGAGQAGAGPAAAGQGGTGAAGGTRTGGRDTGQSAGATGTRSGSGIVTPVQAAAVKTGTLSAQRRLTGTVGAAQSTTVTARTSGTVSAVLAQVGSVVDAGETVLRLSNADLQSSVQSAQNALESAQVSLRSQSSQTAAARASLQQAVTAAQTSLDNAQRSLTSLQRLYEVGAAARTEVDAQNVQVQNARSSLVAAQSNLAENARSGTEGLETARLAVQKAQITLNQAQASAAAVQVTVPFAGQVTALNVSGGQYVSANTEVLTLVSRDQQVKVNVPATEAASLPVGTALNFVAGQQTYPVKVSQNAGSVEAGSVPLVARFTGESRPAAGTVGTVVYTAKVATGVLVPSTALQADSDKTYLFTVEDGRAVQHTVTVLGQAGTQSAVSGIASGAQVVSQPPTGLLDGAQVRTGGGTSQSQGGEGGPPPGGPGGGP</sequence>
<protein>
    <submittedName>
        <fullName evidence="4">Efflux RND transporter periplasmic adaptor subunit</fullName>
    </submittedName>
</protein>
<dbReference type="Gene3D" id="2.40.420.20">
    <property type="match status" value="1"/>
</dbReference>
<keyword evidence="5" id="KW-1185">Reference proteome</keyword>